<dbReference type="PANTHER" id="PTHR23031:SF15">
    <property type="entry name" value="LD12055P"/>
    <property type="match status" value="1"/>
</dbReference>
<dbReference type="PROSITE" id="PS50106">
    <property type="entry name" value="PDZ"/>
    <property type="match status" value="1"/>
</dbReference>
<dbReference type="Proteomes" id="UP001283361">
    <property type="component" value="Unassembled WGS sequence"/>
</dbReference>
<dbReference type="Gene3D" id="1.25.40.280">
    <property type="entry name" value="alix/aip1 like domains"/>
    <property type="match status" value="1"/>
</dbReference>
<evidence type="ECO:0000259" key="4">
    <source>
        <dbReference type="PROSITE" id="PS50106"/>
    </source>
</evidence>
<dbReference type="PANTHER" id="PTHR23031">
    <property type="entry name" value="RHOPHILIN"/>
    <property type="match status" value="1"/>
</dbReference>
<feature type="compositionally biased region" description="Polar residues" evidence="3">
    <location>
        <begin position="698"/>
        <end position="712"/>
    </location>
</feature>
<dbReference type="Pfam" id="PF02185">
    <property type="entry name" value="HR1"/>
    <property type="match status" value="1"/>
</dbReference>
<dbReference type="InterPro" id="IPR011072">
    <property type="entry name" value="HR1_rho-bd"/>
</dbReference>
<dbReference type="EMBL" id="JAWDGP010004277">
    <property type="protein sequence ID" value="KAK3765715.1"/>
    <property type="molecule type" value="Genomic_DNA"/>
</dbReference>
<comment type="similarity">
    <text evidence="1">Belongs to the RHPN family.</text>
</comment>
<sequence length="725" mass="82217">MTLRNYECFIVSYMAIVVHENQICHQIFFYELITLHAMENSSQPRTEVDMKMKEDKTFRKGSDPLTQTARGKLQNQRQKLNEKINKELRMRTGAENLYKAAEHNKKLRDRVSLELSYFNSNIQLLKEQLADMNSSVELYQHENSASHTPLIPLGLKETKKVDFSVAFKDEILQHYSEDGNKYVAEIKELSELREAVRTPERSHAGVELLMEYLCQLNFVEKRFFNSKRHLSLYFHWYDCLTGVPDSQKSVGFEKGSILYNIGSLYTQIACKQDRTVKAGVMQAIVHFEKAAGAFKYLESRFSSAPSQDMKHETLAMLVGLMLAQAQECVLEGRLIGGSKEGVFNCAQIAQEAAMVSHKYSQTYKCMSAPESKNYLPFSWLSMVETKLHFYKGLAHYYIALALMEQKDSGDMTKLKLLFEAIHSGVAPRDENNGLKLPTTAEERKNLGKAHLRESVVNHEESIRIHNLCKQLRKIDTFRDILQKTHERALTKFSSLEEEDDFSEIITVLDILPQSEHNTVSVSPDISKVKVRDIFWKLGPINVFNANNDWSAPRSVTLERDPSEGFGFSVRGDSPVVIADLEKGSVAEHCGLRVRDYIVGIGQVDTKWAKHDEVVRLVRQANLSLTLVLVTPAPKPETPAHRPFSTISLPASPTKTQAQSPAAATERERKSHNRISAPWMFVRRNSNKDKNGTPDRPKSTPNGNIILVSNGNLKNPHMANGADIEL</sequence>
<dbReference type="SUPFAM" id="SSF50156">
    <property type="entry name" value="PDZ domain-like"/>
    <property type="match status" value="1"/>
</dbReference>
<comment type="caution">
    <text evidence="7">The sequence shown here is derived from an EMBL/GenBank/DDBJ whole genome shotgun (WGS) entry which is preliminary data.</text>
</comment>
<evidence type="ECO:0000256" key="2">
    <source>
        <dbReference type="PROSITE-ProRule" id="PRU01207"/>
    </source>
</evidence>
<dbReference type="Pfam" id="PF03097">
    <property type="entry name" value="BRO1"/>
    <property type="match status" value="1"/>
</dbReference>
<dbReference type="GO" id="GO:0051497">
    <property type="term" value="P:negative regulation of stress fiber assembly"/>
    <property type="evidence" value="ECO:0007669"/>
    <property type="project" value="TreeGrafter"/>
</dbReference>
<keyword evidence="2" id="KW-0175">Coiled coil</keyword>
<dbReference type="InterPro" id="IPR038499">
    <property type="entry name" value="BRO1_sf"/>
</dbReference>
<dbReference type="InterPro" id="IPR001478">
    <property type="entry name" value="PDZ"/>
</dbReference>
<accession>A0AAE0ZAP6</accession>
<dbReference type="PROSITE" id="PS51860">
    <property type="entry name" value="REM_1"/>
    <property type="match status" value="1"/>
</dbReference>
<evidence type="ECO:0008006" key="9">
    <source>
        <dbReference type="Google" id="ProtNLM"/>
    </source>
</evidence>
<dbReference type="InterPro" id="IPR047138">
    <property type="entry name" value="RHPN1_2"/>
</dbReference>
<feature type="domain" description="REM-1" evidence="6">
    <location>
        <begin position="63"/>
        <end position="138"/>
    </location>
</feature>
<dbReference type="Pfam" id="PF00595">
    <property type="entry name" value="PDZ"/>
    <property type="match status" value="1"/>
</dbReference>
<organism evidence="7 8">
    <name type="scientific">Elysia crispata</name>
    <name type="common">lettuce slug</name>
    <dbReference type="NCBI Taxonomy" id="231223"/>
    <lineage>
        <taxon>Eukaryota</taxon>
        <taxon>Metazoa</taxon>
        <taxon>Spiralia</taxon>
        <taxon>Lophotrochozoa</taxon>
        <taxon>Mollusca</taxon>
        <taxon>Gastropoda</taxon>
        <taxon>Heterobranchia</taxon>
        <taxon>Euthyneura</taxon>
        <taxon>Panpulmonata</taxon>
        <taxon>Sacoglossa</taxon>
        <taxon>Placobranchoidea</taxon>
        <taxon>Plakobranchidae</taxon>
        <taxon>Elysia</taxon>
    </lineage>
</organism>
<dbReference type="Gene3D" id="2.30.42.10">
    <property type="match status" value="1"/>
</dbReference>
<reference evidence="7" key="1">
    <citation type="journal article" date="2023" name="G3 (Bethesda)">
        <title>A reference genome for the long-term kleptoplast-retaining sea slug Elysia crispata morphotype clarki.</title>
        <authorList>
            <person name="Eastman K.E."/>
            <person name="Pendleton A.L."/>
            <person name="Shaikh M.A."/>
            <person name="Suttiyut T."/>
            <person name="Ogas R."/>
            <person name="Tomko P."/>
            <person name="Gavelis G."/>
            <person name="Widhalm J.R."/>
            <person name="Wisecaver J.H."/>
        </authorList>
    </citation>
    <scope>NUCLEOTIDE SEQUENCE</scope>
    <source>
        <strain evidence="7">ECLA1</strain>
    </source>
</reference>
<feature type="domain" description="PDZ" evidence="4">
    <location>
        <begin position="554"/>
        <end position="632"/>
    </location>
</feature>
<evidence type="ECO:0000256" key="3">
    <source>
        <dbReference type="SAM" id="MobiDB-lite"/>
    </source>
</evidence>
<dbReference type="PROSITE" id="PS51180">
    <property type="entry name" value="BRO1"/>
    <property type="match status" value="1"/>
</dbReference>
<evidence type="ECO:0000313" key="7">
    <source>
        <dbReference type="EMBL" id="KAK3765715.1"/>
    </source>
</evidence>
<evidence type="ECO:0000313" key="8">
    <source>
        <dbReference type="Proteomes" id="UP001283361"/>
    </source>
</evidence>
<protein>
    <recommendedName>
        <fullName evidence="9">Rhophilin-2</fullName>
    </recommendedName>
</protein>
<dbReference type="Gene3D" id="1.10.287.160">
    <property type="entry name" value="HR1 repeat"/>
    <property type="match status" value="1"/>
</dbReference>
<evidence type="ECO:0000256" key="1">
    <source>
        <dbReference type="ARBA" id="ARBA00010369"/>
    </source>
</evidence>
<feature type="compositionally biased region" description="Basic and acidic residues" evidence="3">
    <location>
        <begin position="685"/>
        <end position="697"/>
    </location>
</feature>
<dbReference type="InterPro" id="IPR036034">
    <property type="entry name" value="PDZ_sf"/>
</dbReference>
<proteinExistence type="inferred from homology"/>
<dbReference type="SUPFAM" id="SSF46585">
    <property type="entry name" value="HR1 repeat"/>
    <property type="match status" value="1"/>
</dbReference>
<evidence type="ECO:0000259" key="5">
    <source>
        <dbReference type="PROSITE" id="PS51180"/>
    </source>
</evidence>
<keyword evidence="8" id="KW-1185">Reference proteome</keyword>
<dbReference type="AlphaFoldDB" id="A0AAE0ZAP6"/>
<feature type="domain" description="BRO1" evidence="5">
    <location>
        <begin position="149"/>
        <end position="540"/>
    </location>
</feature>
<feature type="compositionally biased region" description="Polar residues" evidence="3">
    <location>
        <begin position="644"/>
        <end position="661"/>
    </location>
</feature>
<gene>
    <name evidence="7" type="ORF">RRG08_026188</name>
</gene>
<evidence type="ECO:0000259" key="6">
    <source>
        <dbReference type="PROSITE" id="PS51860"/>
    </source>
</evidence>
<dbReference type="CDD" id="cd06712">
    <property type="entry name" value="PDZ_rhophilin-like"/>
    <property type="match status" value="1"/>
</dbReference>
<dbReference type="CDD" id="cd11633">
    <property type="entry name" value="HR1_Rhophilin-1"/>
    <property type="match status" value="1"/>
</dbReference>
<dbReference type="InterPro" id="IPR036274">
    <property type="entry name" value="HR1_rpt_sf"/>
</dbReference>
<dbReference type="SMART" id="SM00742">
    <property type="entry name" value="Hr1"/>
    <property type="match status" value="1"/>
</dbReference>
<dbReference type="SMART" id="SM01041">
    <property type="entry name" value="BRO1"/>
    <property type="match status" value="1"/>
</dbReference>
<dbReference type="SMART" id="SM00228">
    <property type="entry name" value="PDZ"/>
    <property type="match status" value="1"/>
</dbReference>
<feature type="region of interest" description="Disordered" evidence="3">
    <location>
        <begin position="635"/>
        <end position="725"/>
    </location>
</feature>
<dbReference type="GO" id="GO:0007165">
    <property type="term" value="P:signal transduction"/>
    <property type="evidence" value="ECO:0007669"/>
    <property type="project" value="InterPro"/>
</dbReference>
<dbReference type="InterPro" id="IPR004328">
    <property type="entry name" value="BRO1_dom"/>
</dbReference>
<name>A0AAE0ZAP6_9GAST</name>